<dbReference type="Proteomes" id="UP000814033">
    <property type="component" value="Unassembled WGS sequence"/>
</dbReference>
<dbReference type="EMBL" id="MU276048">
    <property type="protein sequence ID" value="KAI0042778.1"/>
    <property type="molecule type" value="Genomic_DNA"/>
</dbReference>
<accession>A0ACB8RFC1</accession>
<keyword evidence="2" id="KW-1185">Reference proteome</keyword>
<gene>
    <name evidence="1" type="ORF">FA95DRAFT_533018</name>
</gene>
<name>A0ACB8RFC1_9AGAM</name>
<organism evidence="1 2">
    <name type="scientific">Auriscalpium vulgare</name>
    <dbReference type="NCBI Taxonomy" id="40419"/>
    <lineage>
        <taxon>Eukaryota</taxon>
        <taxon>Fungi</taxon>
        <taxon>Dikarya</taxon>
        <taxon>Basidiomycota</taxon>
        <taxon>Agaricomycotina</taxon>
        <taxon>Agaricomycetes</taxon>
        <taxon>Russulales</taxon>
        <taxon>Auriscalpiaceae</taxon>
        <taxon>Auriscalpium</taxon>
    </lineage>
</organism>
<comment type="caution">
    <text evidence="1">The sequence shown here is derived from an EMBL/GenBank/DDBJ whole genome shotgun (WGS) entry which is preliminary data.</text>
</comment>
<evidence type="ECO:0000313" key="1">
    <source>
        <dbReference type="EMBL" id="KAI0042778.1"/>
    </source>
</evidence>
<protein>
    <submittedName>
        <fullName evidence="1">Uncharacterized protein</fullName>
    </submittedName>
</protein>
<reference evidence="1" key="2">
    <citation type="journal article" date="2022" name="New Phytol.">
        <title>Evolutionary transition to the ectomycorrhizal habit in the genomes of a hyperdiverse lineage of mushroom-forming fungi.</title>
        <authorList>
            <person name="Looney B."/>
            <person name="Miyauchi S."/>
            <person name="Morin E."/>
            <person name="Drula E."/>
            <person name="Courty P.E."/>
            <person name="Kohler A."/>
            <person name="Kuo A."/>
            <person name="LaButti K."/>
            <person name="Pangilinan J."/>
            <person name="Lipzen A."/>
            <person name="Riley R."/>
            <person name="Andreopoulos W."/>
            <person name="He G."/>
            <person name="Johnson J."/>
            <person name="Nolan M."/>
            <person name="Tritt A."/>
            <person name="Barry K.W."/>
            <person name="Grigoriev I.V."/>
            <person name="Nagy L.G."/>
            <person name="Hibbett D."/>
            <person name="Henrissat B."/>
            <person name="Matheny P.B."/>
            <person name="Labbe J."/>
            <person name="Martin F.M."/>
        </authorList>
    </citation>
    <scope>NUCLEOTIDE SEQUENCE</scope>
    <source>
        <strain evidence="1">FP105234-sp</strain>
    </source>
</reference>
<proteinExistence type="predicted"/>
<evidence type="ECO:0000313" key="2">
    <source>
        <dbReference type="Proteomes" id="UP000814033"/>
    </source>
</evidence>
<reference evidence="1" key="1">
    <citation type="submission" date="2021-02" db="EMBL/GenBank/DDBJ databases">
        <authorList>
            <consortium name="DOE Joint Genome Institute"/>
            <person name="Ahrendt S."/>
            <person name="Looney B.P."/>
            <person name="Miyauchi S."/>
            <person name="Morin E."/>
            <person name="Drula E."/>
            <person name="Courty P.E."/>
            <person name="Chicoki N."/>
            <person name="Fauchery L."/>
            <person name="Kohler A."/>
            <person name="Kuo A."/>
            <person name="Labutti K."/>
            <person name="Pangilinan J."/>
            <person name="Lipzen A."/>
            <person name="Riley R."/>
            <person name="Andreopoulos W."/>
            <person name="He G."/>
            <person name="Johnson J."/>
            <person name="Barry K.W."/>
            <person name="Grigoriev I.V."/>
            <person name="Nagy L."/>
            <person name="Hibbett D."/>
            <person name="Henrissat B."/>
            <person name="Matheny P.B."/>
            <person name="Labbe J."/>
            <person name="Martin F."/>
        </authorList>
    </citation>
    <scope>NUCLEOTIDE SEQUENCE</scope>
    <source>
        <strain evidence="1">FP105234-sp</strain>
    </source>
</reference>
<sequence length="115" mass="12962">MLNVGGGGNQGMCRSQPCSTSHATNTRLPLNTLRHQRQPRRKCKHRSPSRHTSPDSNSGLGEASPSQQIRQIHPNCRTKTHHKPKLPLKYHLRCCGRLVKLVHKCHTSRVLLGYC</sequence>